<gene>
    <name evidence="1" type="ORF">PS925_04436</name>
</gene>
<dbReference type="EMBL" id="CABVJG010000014">
    <property type="protein sequence ID" value="VVQ18404.1"/>
    <property type="molecule type" value="Genomic_DNA"/>
</dbReference>
<name>A0A5E7VE81_PSEFL</name>
<proteinExistence type="predicted"/>
<evidence type="ECO:0000313" key="2">
    <source>
        <dbReference type="Proteomes" id="UP000412311"/>
    </source>
</evidence>
<dbReference type="Proteomes" id="UP000412311">
    <property type="component" value="Unassembled WGS sequence"/>
</dbReference>
<reference evidence="1 2" key="1">
    <citation type="submission" date="2019-09" db="EMBL/GenBank/DDBJ databases">
        <authorList>
            <person name="Chandra G."/>
            <person name="Truman W A."/>
        </authorList>
    </citation>
    <scope>NUCLEOTIDE SEQUENCE [LARGE SCALE GENOMIC DNA]</scope>
    <source>
        <strain evidence="1">PS925</strain>
    </source>
</reference>
<evidence type="ECO:0000313" key="1">
    <source>
        <dbReference type="EMBL" id="VVQ18404.1"/>
    </source>
</evidence>
<dbReference type="AlphaFoldDB" id="A0A5E7VE81"/>
<protein>
    <submittedName>
        <fullName evidence="1">Uncharacterized protein</fullName>
    </submittedName>
</protein>
<dbReference type="RefSeq" id="WP_191622679.1">
    <property type="nucleotide sequence ID" value="NZ_CABVJG010000014.1"/>
</dbReference>
<accession>A0A5E7VE81</accession>
<sequence>MKNPFETQQTRARKEFKALGRAQKNDISEAELVQEMTKDMAKPDSAEAMMQAASAVMYMSAVKSGDTPITDAVNRCLAKKRKEKASTGLVPNPA</sequence>
<organism evidence="1 2">
    <name type="scientific">Pseudomonas fluorescens</name>
    <dbReference type="NCBI Taxonomy" id="294"/>
    <lineage>
        <taxon>Bacteria</taxon>
        <taxon>Pseudomonadati</taxon>
        <taxon>Pseudomonadota</taxon>
        <taxon>Gammaproteobacteria</taxon>
        <taxon>Pseudomonadales</taxon>
        <taxon>Pseudomonadaceae</taxon>
        <taxon>Pseudomonas</taxon>
    </lineage>
</organism>